<dbReference type="GO" id="GO:0004362">
    <property type="term" value="F:glutathione-disulfide reductase (NADPH) activity"/>
    <property type="evidence" value="ECO:0007669"/>
    <property type="project" value="UniProtKB-EC"/>
</dbReference>
<comment type="similarity">
    <text evidence="2 8">Belongs to the class-I pyridine nucleotide-disulfide oxidoreductase family.</text>
</comment>
<dbReference type="EC" id="1.8.1.7" evidence="11"/>
<comment type="caution">
    <text evidence="11">The sequence shown here is derived from an EMBL/GenBank/DDBJ whole genome shotgun (WGS) entry which is preliminary data.</text>
</comment>
<keyword evidence="3 8" id="KW-0285">Flavoprotein</keyword>
<evidence type="ECO:0000256" key="4">
    <source>
        <dbReference type="ARBA" id="ARBA00022827"/>
    </source>
</evidence>
<dbReference type="InterPro" id="IPR004099">
    <property type="entry name" value="Pyr_nucl-diS_OxRdtase_dimer"/>
</dbReference>
<evidence type="ECO:0000313" key="11">
    <source>
        <dbReference type="EMBL" id="MBM3117147.1"/>
    </source>
</evidence>
<dbReference type="InterPro" id="IPR023753">
    <property type="entry name" value="FAD/NAD-binding_dom"/>
</dbReference>
<dbReference type="SUPFAM" id="SSF51905">
    <property type="entry name" value="FAD/NAD(P)-binding domain"/>
    <property type="match status" value="1"/>
</dbReference>
<proteinExistence type="inferred from homology"/>
<dbReference type="PROSITE" id="PS00076">
    <property type="entry name" value="PYRIDINE_REDOX_1"/>
    <property type="match status" value="1"/>
</dbReference>
<dbReference type="Pfam" id="PF07992">
    <property type="entry name" value="Pyr_redox_2"/>
    <property type="match status" value="1"/>
</dbReference>
<keyword evidence="6" id="KW-1015">Disulfide bond</keyword>
<dbReference type="PRINTS" id="PR00411">
    <property type="entry name" value="PNDRDTASEI"/>
</dbReference>
<gene>
    <name evidence="11" type="primary">gorA</name>
    <name evidence="11" type="ORF">JMJ54_15020</name>
</gene>
<sequence length="449" mass="47644">MDEVDLFVIGAGSGGVRAARIAAGYGAKVAIAEEANFGGTCVNRGCVPKKLLVYASRYRGDFDEAAAFGWRVGETAFDWATLIANKDREIARLESVYRRNLDKAGVAIHAQRAVIEDANTVRLADGKRIRAGKILIATGGRPYRGPAFEGQELAITSDEAFHLTELPRRILIVGGGYIAVEFAGIFAGLGSETTLVHRGERLLRGFDTELADELASSYGRNGIGLRLGATVKRIVRDAYGLTVSLSDGSVAHTDVVMLCTGRRPYTGGLGLDSAGVALAPSGAIIVDSQSRTSTPSVFAVGDVTDRVNLTPVAIREGHAFADREFGGTPQPIDYDLIPTAVFSTPELGTVGLPEAAARERYPQLKVFRTGFRTMRSAFAEGEDRMLMKLLVDGATDRVVGVHVLGDAAAEMIQLAGVALTAGATKAQFDMTMALHPSAAEELVTLRQAS</sequence>
<name>A0ABS2BNE6_9NEIS</name>
<dbReference type="InterPro" id="IPR036188">
    <property type="entry name" value="FAD/NAD-bd_sf"/>
</dbReference>
<dbReference type="InterPro" id="IPR012999">
    <property type="entry name" value="Pyr_OxRdtase_I_AS"/>
</dbReference>
<evidence type="ECO:0000256" key="5">
    <source>
        <dbReference type="ARBA" id="ARBA00023002"/>
    </source>
</evidence>
<dbReference type="EMBL" id="JAESND010000008">
    <property type="protein sequence ID" value="MBM3117147.1"/>
    <property type="molecule type" value="Genomic_DNA"/>
</dbReference>
<dbReference type="Gene3D" id="3.50.50.60">
    <property type="entry name" value="FAD/NAD(P)-binding domain"/>
    <property type="match status" value="2"/>
</dbReference>
<dbReference type="PANTHER" id="PTHR42737:SF2">
    <property type="entry name" value="GLUTATHIONE REDUCTASE"/>
    <property type="match status" value="1"/>
</dbReference>
<feature type="domain" description="FAD/NAD(P)-binding" evidence="10">
    <location>
        <begin position="5"/>
        <end position="317"/>
    </location>
</feature>
<organism evidence="11 12">
    <name type="scientific">Jeongeupia naejangsanensis</name>
    <dbReference type="NCBI Taxonomy" id="613195"/>
    <lineage>
        <taxon>Bacteria</taxon>
        <taxon>Pseudomonadati</taxon>
        <taxon>Pseudomonadota</taxon>
        <taxon>Betaproteobacteria</taxon>
        <taxon>Neisseriales</taxon>
        <taxon>Chitinibacteraceae</taxon>
        <taxon>Jeongeupia</taxon>
    </lineage>
</organism>
<comment type="cofactor">
    <cofactor evidence="1">
        <name>FAD</name>
        <dbReference type="ChEBI" id="CHEBI:57692"/>
    </cofactor>
</comment>
<dbReference type="InterPro" id="IPR001100">
    <property type="entry name" value="Pyr_nuc-diS_OxRdtase"/>
</dbReference>
<protein>
    <submittedName>
        <fullName evidence="11">Glutathione-disulfide reductase</fullName>
        <ecNumber evidence="11">1.8.1.7</ecNumber>
    </submittedName>
</protein>
<keyword evidence="4 8" id="KW-0274">FAD</keyword>
<evidence type="ECO:0000256" key="2">
    <source>
        <dbReference type="ARBA" id="ARBA00007532"/>
    </source>
</evidence>
<evidence type="ECO:0000256" key="3">
    <source>
        <dbReference type="ARBA" id="ARBA00022630"/>
    </source>
</evidence>
<feature type="domain" description="Pyridine nucleotide-disulphide oxidoreductase dimerisation" evidence="9">
    <location>
        <begin position="337"/>
        <end position="445"/>
    </location>
</feature>
<evidence type="ECO:0000256" key="7">
    <source>
        <dbReference type="ARBA" id="ARBA00023284"/>
    </source>
</evidence>
<dbReference type="InterPro" id="IPR046952">
    <property type="entry name" value="GSHR/TRXR-like"/>
</dbReference>
<evidence type="ECO:0000256" key="8">
    <source>
        <dbReference type="RuleBase" id="RU003691"/>
    </source>
</evidence>
<keyword evidence="12" id="KW-1185">Reference proteome</keyword>
<dbReference type="SUPFAM" id="SSF55424">
    <property type="entry name" value="FAD/NAD-linked reductases, dimerisation (C-terminal) domain"/>
    <property type="match status" value="1"/>
</dbReference>
<reference evidence="11 12" key="1">
    <citation type="submission" date="2021-01" db="EMBL/GenBank/DDBJ databases">
        <title>Draft Genome Sequence and Polyhydroxyalkanoate Biosynthetic Potential of Jeongeupia naejangsanensis Type Strain DSM 24253.</title>
        <authorList>
            <person name="Turrini P."/>
            <person name="Artuso I."/>
            <person name="Lugli G.A."/>
            <person name="Frangipani E."/>
            <person name="Ventura M."/>
            <person name="Visca P."/>
        </authorList>
    </citation>
    <scope>NUCLEOTIDE SEQUENCE [LARGE SCALE GENOMIC DNA]</scope>
    <source>
        <strain evidence="11 12">DSM 24253</strain>
    </source>
</reference>
<dbReference type="PANTHER" id="PTHR42737">
    <property type="entry name" value="GLUTATHIONE REDUCTASE"/>
    <property type="match status" value="1"/>
</dbReference>
<keyword evidence="7 8" id="KW-0676">Redox-active center</keyword>
<evidence type="ECO:0000259" key="10">
    <source>
        <dbReference type="Pfam" id="PF07992"/>
    </source>
</evidence>
<evidence type="ECO:0000313" key="12">
    <source>
        <dbReference type="Proteomes" id="UP000809431"/>
    </source>
</evidence>
<dbReference type="PRINTS" id="PR00368">
    <property type="entry name" value="FADPNR"/>
</dbReference>
<keyword evidence="5 8" id="KW-0560">Oxidoreductase</keyword>
<dbReference type="Gene3D" id="3.30.390.30">
    <property type="match status" value="1"/>
</dbReference>
<dbReference type="PIRSF" id="PIRSF000350">
    <property type="entry name" value="Mercury_reductase_MerA"/>
    <property type="match status" value="1"/>
</dbReference>
<accession>A0ABS2BNE6</accession>
<dbReference type="InterPro" id="IPR016156">
    <property type="entry name" value="FAD/NAD-linked_Rdtase_dimer_sf"/>
</dbReference>
<dbReference type="NCBIfam" id="NF004776">
    <property type="entry name" value="PRK06116.1"/>
    <property type="match status" value="1"/>
</dbReference>
<evidence type="ECO:0000256" key="6">
    <source>
        <dbReference type="ARBA" id="ARBA00023157"/>
    </source>
</evidence>
<evidence type="ECO:0000256" key="1">
    <source>
        <dbReference type="ARBA" id="ARBA00001974"/>
    </source>
</evidence>
<dbReference type="Pfam" id="PF02852">
    <property type="entry name" value="Pyr_redox_dim"/>
    <property type="match status" value="1"/>
</dbReference>
<evidence type="ECO:0000259" key="9">
    <source>
        <dbReference type="Pfam" id="PF02852"/>
    </source>
</evidence>
<dbReference type="Proteomes" id="UP000809431">
    <property type="component" value="Unassembled WGS sequence"/>
</dbReference>